<dbReference type="Pfam" id="PF01266">
    <property type="entry name" value="DAO"/>
    <property type="match status" value="1"/>
</dbReference>
<dbReference type="EMBL" id="CP000267">
    <property type="protein sequence ID" value="ABD70051.1"/>
    <property type="molecule type" value="Genomic_DNA"/>
</dbReference>
<feature type="domain" description="FAD dependent oxidoreductase" evidence="8">
    <location>
        <begin position="23"/>
        <end position="374"/>
    </location>
</feature>
<dbReference type="InterPro" id="IPR000447">
    <property type="entry name" value="G3P_DH_FAD-dep"/>
</dbReference>
<comment type="catalytic activity">
    <reaction evidence="7">
        <text>a quinone + sn-glycerol 3-phosphate = dihydroxyacetone phosphate + a quinol</text>
        <dbReference type="Rhea" id="RHEA:18977"/>
        <dbReference type="ChEBI" id="CHEBI:24646"/>
        <dbReference type="ChEBI" id="CHEBI:57597"/>
        <dbReference type="ChEBI" id="CHEBI:57642"/>
        <dbReference type="ChEBI" id="CHEBI:132124"/>
        <dbReference type="EC" id="1.1.5.3"/>
    </reaction>
</comment>
<reference evidence="11" key="1">
    <citation type="submission" date="2006-02" db="EMBL/GenBank/DDBJ databases">
        <title>Complete sequence of chromosome of Rhodoferax ferrireducens DSM 15236.</title>
        <authorList>
            <person name="Copeland A."/>
            <person name="Lucas S."/>
            <person name="Lapidus A."/>
            <person name="Barry K."/>
            <person name="Detter J.C."/>
            <person name="Glavina del Rio T."/>
            <person name="Hammon N."/>
            <person name="Israni S."/>
            <person name="Pitluck S."/>
            <person name="Brettin T."/>
            <person name="Bruce D."/>
            <person name="Han C."/>
            <person name="Tapia R."/>
            <person name="Gilna P."/>
            <person name="Kiss H."/>
            <person name="Schmutz J."/>
            <person name="Larimer F."/>
            <person name="Land M."/>
            <person name="Kyrpides N."/>
            <person name="Ivanova N."/>
            <person name="Richardson P."/>
        </authorList>
    </citation>
    <scope>NUCLEOTIDE SEQUENCE [LARGE SCALE GENOMIC DNA]</scope>
    <source>
        <strain evidence="11">ATCC BAA-621 / DSM 15236 / T118</strain>
    </source>
</reference>
<keyword evidence="11" id="KW-1185">Reference proteome</keyword>
<name>Q21W02_ALBFT</name>
<dbReference type="GO" id="GO:0009331">
    <property type="term" value="C:glycerol-3-phosphate dehydrogenase (FAD) complex"/>
    <property type="evidence" value="ECO:0007669"/>
    <property type="project" value="UniProtKB-UniRule"/>
</dbReference>
<dbReference type="Gene3D" id="3.30.9.10">
    <property type="entry name" value="D-Amino Acid Oxidase, subunit A, domain 2"/>
    <property type="match status" value="1"/>
</dbReference>
<dbReference type="eggNOG" id="COG0578">
    <property type="taxonomic scope" value="Bacteria"/>
</dbReference>
<dbReference type="InterPro" id="IPR036188">
    <property type="entry name" value="FAD/NAD-bd_sf"/>
</dbReference>
<dbReference type="PANTHER" id="PTHR11985">
    <property type="entry name" value="GLYCEROL-3-PHOSPHATE DEHYDROGENASE"/>
    <property type="match status" value="1"/>
</dbReference>
<dbReference type="PRINTS" id="PR01001">
    <property type="entry name" value="FADG3PDH"/>
</dbReference>
<dbReference type="PROSITE" id="PS00977">
    <property type="entry name" value="FAD_G3PDH_1"/>
    <property type="match status" value="1"/>
</dbReference>
<proteinExistence type="inferred from homology"/>
<evidence type="ECO:0000256" key="5">
    <source>
        <dbReference type="ARBA" id="ARBA00022827"/>
    </source>
</evidence>
<evidence type="ECO:0000259" key="8">
    <source>
        <dbReference type="Pfam" id="PF01266"/>
    </source>
</evidence>
<evidence type="ECO:0000256" key="7">
    <source>
        <dbReference type="RuleBase" id="RU361217"/>
    </source>
</evidence>
<keyword evidence="3 7" id="KW-0285">Flavoprotein</keyword>
<dbReference type="PANTHER" id="PTHR11985:SF35">
    <property type="entry name" value="ANAEROBIC GLYCEROL-3-PHOSPHATE DEHYDROGENASE SUBUNIT A"/>
    <property type="match status" value="1"/>
</dbReference>
<dbReference type="Gene3D" id="3.50.50.60">
    <property type="entry name" value="FAD/NAD(P)-binding domain"/>
    <property type="match status" value="1"/>
</dbReference>
<evidence type="ECO:0000259" key="9">
    <source>
        <dbReference type="Pfam" id="PF16901"/>
    </source>
</evidence>
<dbReference type="RefSeq" id="WP_011464619.1">
    <property type="nucleotide sequence ID" value="NC_007908.1"/>
</dbReference>
<comment type="cofactor">
    <cofactor evidence="1 7">
        <name>FAD</name>
        <dbReference type="ChEBI" id="CHEBI:57692"/>
    </cofactor>
</comment>
<feature type="domain" description="Alpha-glycerophosphate oxidase C-terminal" evidence="9">
    <location>
        <begin position="411"/>
        <end position="504"/>
    </location>
</feature>
<gene>
    <name evidence="10" type="ordered locus">Rfer_2333</name>
</gene>
<dbReference type="OrthoDB" id="9766796at2"/>
<evidence type="ECO:0000256" key="4">
    <source>
        <dbReference type="ARBA" id="ARBA00022798"/>
    </source>
</evidence>
<dbReference type="Gene3D" id="1.10.8.870">
    <property type="entry name" value="Alpha-glycerophosphate oxidase, cap domain"/>
    <property type="match status" value="1"/>
</dbReference>
<sequence>MGELNAGTERAKGLARLDAPTWDLVVIGGGISGAGVAQQAARRGWTVLLIEQRDFAWGTSSRSSKLVHGGLRYLKEGDIKTTLHSVRERERLMREAPELIEPQSFLFANCEGRKPGRWLFQLGLTIYDWMAGLRSHFWADLATTQALAPGLAPPKMRGALVFQDAKTDDARLVWRVLMEAQRDGALVLNYVSALGLQLDAGRVSSITLQDVLTHQQFQVRAKAVVNATGAWADRLRGAVGGKPMLRPLRGSHLVVPFWRLPVAQSISLMHPTDDRPVFLYPWEGATLIGTTDLDHREDLDVEASITPQEVDYLLAAVNDQFPAAALRAADISACYAGVRPVVDDGTGSASHAARDHVVLDESGLVTLTGGKLTTFRLMAQDALALAAPHVGKPFAREAAAVFTPVGELNPRWSAAVRHRLAARYGYRAQALCAGATDAELQTIPGTNTLWLELAIAAKHEAIEHLDDLLLRRTRLGILLPRGGLDHLARIRSLCESHLLWSDTQWQTEIERYRALIAAHYQAPDPLVIPCGADRSLRSRPALSSTD</sequence>
<dbReference type="SUPFAM" id="SSF51905">
    <property type="entry name" value="FAD/NAD(P)-binding domain"/>
    <property type="match status" value="1"/>
</dbReference>
<dbReference type="Proteomes" id="UP000008332">
    <property type="component" value="Chromosome"/>
</dbReference>
<keyword evidence="4" id="KW-0319">Glycerol metabolism</keyword>
<evidence type="ECO:0000256" key="2">
    <source>
        <dbReference type="ARBA" id="ARBA00007330"/>
    </source>
</evidence>
<dbReference type="GO" id="GO:0046168">
    <property type="term" value="P:glycerol-3-phosphate catabolic process"/>
    <property type="evidence" value="ECO:0007669"/>
    <property type="project" value="TreeGrafter"/>
</dbReference>
<dbReference type="InterPro" id="IPR038299">
    <property type="entry name" value="DAO_C_sf"/>
</dbReference>
<dbReference type="STRING" id="338969.Rfer_2333"/>
<evidence type="ECO:0000256" key="1">
    <source>
        <dbReference type="ARBA" id="ARBA00001974"/>
    </source>
</evidence>
<organism evidence="10 11">
    <name type="scientific">Albidiferax ferrireducens (strain ATCC BAA-621 / DSM 15236 / T118)</name>
    <name type="common">Rhodoferax ferrireducens</name>
    <dbReference type="NCBI Taxonomy" id="338969"/>
    <lineage>
        <taxon>Bacteria</taxon>
        <taxon>Pseudomonadati</taxon>
        <taxon>Pseudomonadota</taxon>
        <taxon>Betaproteobacteria</taxon>
        <taxon>Burkholderiales</taxon>
        <taxon>Comamonadaceae</taxon>
        <taxon>Rhodoferax</taxon>
    </lineage>
</organism>
<protein>
    <recommendedName>
        <fullName evidence="7">Glycerol-3-phosphate dehydrogenase</fullName>
        <ecNumber evidence="7">1.1.5.3</ecNumber>
    </recommendedName>
</protein>
<dbReference type="GO" id="GO:0004368">
    <property type="term" value="F:glycerol-3-phosphate dehydrogenase (quinone) activity"/>
    <property type="evidence" value="ECO:0007669"/>
    <property type="project" value="UniProtKB-EC"/>
</dbReference>
<dbReference type="GO" id="GO:0006071">
    <property type="term" value="P:glycerol metabolic process"/>
    <property type="evidence" value="ECO:0007669"/>
    <property type="project" value="UniProtKB-KW"/>
</dbReference>
<evidence type="ECO:0000256" key="3">
    <source>
        <dbReference type="ARBA" id="ARBA00022630"/>
    </source>
</evidence>
<dbReference type="KEGG" id="rfr:Rfer_2333"/>
<accession>Q21W02</accession>
<evidence type="ECO:0000313" key="10">
    <source>
        <dbReference type="EMBL" id="ABD70051.1"/>
    </source>
</evidence>
<keyword evidence="5" id="KW-0274">FAD</keyword>
<comment type="similarity">
    <text evidence="2 7">Belongs to the FAD-dependent glycerol-3-phosphate dehydrogenase family.</text>
</comment>
<keyword evidence="6 7" id="KW-0560">Oxidoreductase</keyword>
<dbReference type="Pfam" id="PF16901">
    <property type="entry name" value="DAO_C"/>
    <property type="match status" value="1"/>
</dbReference>
<dbReference type="InterPro" id="IPR006076">
    <property type="entry name" value="FAD-dep_OxRdtase"/>
</dbReference>
<dbReference type="EC" id="1.1.5.3" evidence="7"/>
<dbReference type="AlphaFoldDB" id="Q21W02"/>
<dbReference type="HOGENOM" id="CLU_015740_5_1_4"/>
<dbReference type="InterPro" id="IPR031656">
    <property type="entry name" value="DAO_C"/>
</dbReference>
<evidence type="ECO:0000313" key="11">
    <source>
        <dbReference type="Proteomes" id="UP000008332"/>
    </source>
</evidence>
<evidence type="ECO:0000256" key="6">
    <source>
        <dbReference type="ARBA" id="ARBA00023002"/>
    </source>
</evidence>